<keyword evidence="4" id="KW-1185">Reference proteome</keyword>
<feature type="domain" description="Hedgehog/Intein (Hint)" evidence="2">
    <location>
        <begin position="131"/>
        <end position="278"/>
    </location>
</feature>
<dbReference type="AlphaFoldDB" id="A0A917EJ31"/>
<accession>A0A917EJ31</accession>
<evidence type="ECO:0000256" key="1">
    <source>
        <dbReference type="SAM" id="MobiDB-lite"/>
    </source>
</evidence>
<sequence length="360" mass="38155">MGSAIIDVEPYLGALTVLDLLSAGQTIVLGQFGTPESHTITDVDGILGPGDDGIATLSGQPITYVGSGTATPGVAVPGVGTVPLGSPSDLVVFQAGGTTYFHYPDGPPDLTGAVAVVIDIDATPYPLFTPVCFTADAMISVPGGECPAGDLREGDLIEDAEGNAHAILWTCRRQVSLSSCGPRARERLAPVVIPAGAFGPGRPSRDLRLSQQHLVRIRHVLAALYFADDTILLPARALIGRQARLDLEAEHVTYVHIMTERHVVLRANGLATETFLPGPQALAAMTPGQRIAFRADRHRTDIARRMVPAGRILSVRDGRFLSREIIGPIRRAANSPRRIKRMPGGLPRPTHPGNEKSLPA</sequence>
<dbReference type="InterPro" id="IPR028992">
    <property type="entry name" value="Hedgehog/Intein_dom"/>
</dbReference>
<feature type="region of interest" description="Disordered" evidence="1">
    <location>
        <begin position="333"/>
        <end position="360"/>
    </location>
</feature>
<dbReference type="EMBL" id="BMFJ01000002">
    <property type="protein sequence ID" value="GGE41526.1"/>
    <property type="molecule type" value="Genomic_DNA"/>
</dbReference>
<dbReference type="Proteomes" id="UP000612855">
    <property type="component" value="Unassembled WGS sequence"/>
</dbReference>
<organism evidence="3 4">
    <name type="scientific">Primorskyibacter flagellatus</name>
    <dbReference type="NCBI Taxonomy" id="1387277"/>
    <lineage>
        <taxon>Bacteria</taxon>
        <taxon>Pseudomonadati</taxon>
        <taxon>Pseudomonadota</taxon>
        <taxon>Alphaproteobacteria</taxon>
        <taxon>Rhodobacterales</taxon>
        <taxon>Roseobacteraceae</taxon>
        <taxon>Primorskyibacter</taxon>
    </lineage>
</organism>
<dbReference type="InterPro" id="IPR036844">
    <property type="entry name" value="Hint_dom_sf"/>
</dbReference>
<proteinExistence type="predicted"/>
<comment type="caution">
    <text evidence="3">The sequence shown here is derived from an EMBL/GenBank/DDBJ whole genome shotgun (WGS) entry which is preliminary data.</text>
</comment>
<dbReference type="RefSeq" id="WP_188478771.1">
    <property type="nucleotide sequence ID" value="NZ_BMFJ01000002.1"/>
</dbReference>
<evidence type="ECO:0000313" key="4">
    <source>
        <dbReference type="Proteomes" id="UP000612855"/>
    </source>
</evidence>
<evidence type="ECO:0000313" key="3">
    <source>
        <dbReference type="EMBL" id="GGE41526.1"/>
    </source>
</evidence>
<name>A0A917EJ31_9RHOB</name>
<reference evidence="4" key="1">
    <citation type="journal article" date="2019" name="Int. J. Syst. Evol. Microbiol.">
        <title>The Global Catalogue of Microorganisms (GCM) 10K type strain sequencing project: providing services to taxonomists for standard genome sequencing and annotation.</title>
        <authorList>
            <consortium name="The Broad Institute Genomics Platform"/>
            <consortium name="The Broad Institute Genome Sequencing Center for Infectious Disease"/>
            <person name="Wu L."/>
            <person name="Ma J."/>
        </authorList>
    </citation>
    <scope>NUCLEOTIDE SEQUENCE [LARGE SCALE GENOMIC DNA]</scope>
    <source>
        <strain evidence="4">CGMCC 1.12664</strain>
    </source>
</reference>
<dbReference type="Pfam" id="PF13403">
    <property type="entry name" value="Hint_2"/>
    <property type="match status" value="1"/>
</dbReference>
<protein>
    <recommendedName>
        <fullName evidence="2">Hedgehog/Intein (Hint) domain-containing protein</fullName>
    </recommendedName>
</protein>
<dbReference type="SUPFAM" id="SSF51294">
    <property type="entry name" value="Hedgehog/intein (Hint) domain"/>
    <property type="match status" value="1"/>
</dbReference>
<gene>
    <name evidence="3" type="ORF">GCM10011360_31280</name>
</gene>
<evidence type="ECO:0000259" key="2">
    <source>
        <dbReference type="Pfam" id="PF13403"/>
    </source>
</evidence>